<evidence type="ECO:0000313" key="2">
    <source>
        <dbReference type="EMBL" id="RWX44158.1"/>
    </source>
</evidence>
<comment type="caution">
    <text evidence="2">The sequence shown here is derived from an EMBL/GenBank/DDBJ whole genome shotgun (WGS) entry which is preliminary data.</text>
</comment>
<evidence type="ECO:0000313" key="3">
    <source>
        <dbReference type="Proteomes" id="UP000287853"/>
    </source>
</evidence>
<dbReference type="Gene3D" id="2.130.10.130">
    <property type="entry name" value="Integrin alpha, N-terminal"/>
    <property type="match status" value="1"/>
</dbReference>
<dbReference type="InterPro" id="IPR028994">
    <property type="entry name" value="Integrin_alpha_N"/>
</dbReference>
<reference evidence="2 3" key="1">
    <citation type="submission" date="2017-01" db="EMBL/GenBank/DDBJ databases">
        <title>The cable genome- insights into the physiology and evolution of filamentous bacteria capable of sulfide oxidation via long distance electron transfer.</title>
        <authorList>
            <person name="Schreiber L."/>
            <person name="Bjerg J.T."/>
            <person name="Boggild A."/>
            <person name="Van De Vossenberg J."/>
            <person name="Meysman F."/>
            <person name="Nielsen L.P."/>
            <person name="Schramm A."/>
            <person name="Kjeldsen K.U."/>
        </authorList>
    </citation>
    <scope>NUCLEOTIDE SEQUENCE [LARGE SCALE GENOMIC DNA]</scope>
    <source>
        <strain evidence="2">MCF</strain>
    </source>
</reference>
<name>A0A3S3U7U0_9BACT</name>
<dbReference type="EMBL" id="MTKO01000101">
    <property type="protein sequence ID" value="RWX44158.1"/>
    <property type="molecule type" value="Genomic_DNA"/>
</dbReference>
<keyword evidence="1" id="KW-0732">Signal</keyword>
<keyword evidence="3" id="KW-1185">Reference proteome</keyword>
<proteinExistence type="predicted"/>
<protein>
    <submittedName>
        <fullName evidence="2">Repeat domain-containing protein</fullName>
    </submittedName>
</protein>
<dbReference type="Proteomes" id="UP000287853">
    <property type="component" value="Unassembled WGS sequence"/>
</dbReference>
<sequence>MNSYHCPLFATILRTPSSLLFRFYLIFTTFLLTMPGTASTANTPTAARISEQQIIIPPFEVQTGTPHPHLRAGLANILATRVTKRTGHILAPHSTETDRVTALLRQQDNAAVQKIIQDMDNTYLLAGTLKEKTEGYKITIHVFSHRPAAQISLSQTFNQLDRALSALDELSLDIAEKIFSIPRPKKTQIVAETSELEGFHTAHPERFFKEKEYSTEVTTEPAIKNTDFGIRNIRDIQSSKKDILPSSTALAMAAGDLNNDGKKEFVILEQANVALYHRGPNSSFQRIAFQPITRHLGLHTVYLADLDKNGLQEIYIGASNGTNPASQILEWDGRTFHVLYQNAPYYLRPGVDAAGSPLLLGQENALQKTGNNVFYSLKREPDGSLRKIKRLTFPPGFNIYDFITVDLNLDGALEFVGLTRSNKLIVIDNSGRTLWKGEKDYGASKEIFGTLASTIDSDRNPSNTPEPIYLHSRIIAQDLNRDGTPEIIVGRNHLAALTFFKRLRSFEGSSVSALSWTNGTMKTIWETPKLSGYTVDFQLLREENQPSKFSLVSIEQEYTSNLMPFWKSKNALVHSYILGGQESANTPLP</sequence>
<gene>
    <name evidence="2" type="ORF">H206_02012</name>
</gene>
<evidence type="ECO:0000256" key="1">
    <source>
        <dbReference type="ARBA" id="ARBA00022729"/>
    </source>
</evidence>
<dbReference type="InterPro" id="IPR013517">
    <property type="entry name" value="FG-GAP"/>
</dbReference>
<accession>A0A3S3U7U0</accession>
<dbReference type="AlphaFoldDB" id="A0A3S3U7U0"/>
<dbReference type="SUPFAM" id="SSF69318">
    <property type="entry name" value="Integrin alpha N-terminal domain"/>
    <property type="match status" value="1"/>
</dbReference>
<organism evidence="2 3">
    <name type="scientific">Candidatus Electrothrix aarhusensis</name>
    <dbReference type="NCBI Taxonomy" id="1859131"/>
    <lineage>
        <taxon>Bacteria</taxon>
        <taxon>Pseudomonadati</taxon>
        <taxon>Thermodesulfobacteriota</taxon>
        <taxon>Desulfobulbia</taxon>
        <taxon>Desulfobulbales</taxon>
        <taxon>Desulfobulbaceae</taxon>
        <taxon>Candidatus Electrothrix</taxon>
    </lineage>
</organism>
<dbReference type="Pfam" id="PF13517">
    <property type="entry name" value="FG-GAP_3"/>
    <property type="match status" value="1"/>
</dbReference>